<accession>A0ABU5C3A9</accession>
<gene>
    <name evidence="2" type="ORF">RWE15_01775</name>
</gene>
<dbReference type="Pfam" id="PF25509">
    <property type="entry name" value="DUF7916"/>
    <property type="match status" value="1"/>
</dbReference>
<feature type="domain" description="DUF7916" evidence="1">
    <location>
        <begin position="5"/>
        <end position="301"/>
    </location>
</feature>
<dbReference type="EMBL" id="JAWDIP010000003">
    <property type="protein sequence ID" value="MDY0393386.1"/>
    <property type="molecule type" value="Genomic_DNA"/>
</dbReference>
<evidence type="ECO:0000259" key="1">
    <source>
        <dbReference type="Pfam" id="PF25509"/>
    </source>
</evidence>
<keyword evidence="3" id="KW-1185">Reference proteome</keyword>
<comment type="caution">
    <text evidence="2">The sequence shown here is derived from an EMBL/GenBank/DDBJ whole genome shotgun (WGS) entry which is preliminary data.</text>
</comment>
<evidence type="ECO:0000313" key="3">
    <source>
        <dbReference type="Proteomes" id="UP001281447"/>
    </source>
</evidence>
<protein>
    <submittedName>
        <fullName evidence="2">Haloacid dehalogenase-like hydrolase</fullName>
    </submittedName>
</protein>
<dbReference type="Proteomes" id="UP001281447">
    <property type="component" value="Unassembled WGS sequence"/>
</dbReference>
<sequence>MKRLLSCTASDFDKMDGKQLKQAIAASEGRVVLSEVIPTTAPLFGEVSNAELTVAFGADLVLLNHIDLFHPRILGWESEHEFHRLQEFKHMLGRPLGVNLEPVDDHADAVEDLAQVEKGRLATDDTFHAVKQAGLDFVCLTGNPQSGVTNEKIGEAIKTGKRILGDDCLIIAGKMHGSGIAGEGDAGILTKNVIDGFAIAGADIILFPSPGTVPGVDANLAGSWVKRIKENGCLAMSAIGTSQEGADEQTIRQIALYNKMIGADIHHIGDGGYTGVAAPENIIAYSIAIRGRRHTYIRMARR</sequence>
<dbReference type="InterPro" id="IPR057238">
    <property type="entry name" value="DUF7916"/>
</dbReference>
<dbReference type="RefSeq" id="WP_390356615.1">
    <property type="nucleotide sequence ID" value="NZ_JBHUIZ010000013.1"/>
</dbReference>
<reference evidence="2 3" key="1">
    <citation type="submission" date="2023-10" db="EMBL/GenBank/DDBJ databases">
        <title>Virgibacillus halophilus 5B73C genome.</title>
        <authorList>
            <person name="Miliotis G."/>
            <person name="Sengupta P."/>
            <person name="Hameed A."/>
            <person name="Chuvochina M."/>
            <person name="Mcdonagh F."/>
            <person name="Simpson A.C."/>
            <person name="Singh N.K."/>
            <person name="Rekha P.D."/>
            <person name="Raman K."/>
            <person name="Hugenholtz P."/>
            <person name="Venkateswaran K."/>
        </authorList>
    </citation>
    <scope>NUCLEOTIDE SEQUENCE [LARGE SCALE GENOMIC DNA]</scope>
    <source>
        <strain evidence="2 3">5B73C</strain>
    </source>
</reference>
<name>A0ABU5C3A9_9BACI</name>
<proteinExistence type="predicted"/>
<evidence type="ECO:0000313" key="2">
    <source>
        <dbReference type="EMBL" id="MDY0393386.1"/>
    </source>
</evidence>
<organism evidence="2 3">
    <name type="scientific">Tigheibacillus halophilus</name>
    <dbReference type="NCBI Taxonomy" id="361280"/>
    <lineage>
        <taxon>Bacteria</taxon>
        <taxon>Bacillati</taxon>
        <taxon>Bacillota</taxon>
        <taxon>Bacilli</taxon>
        <taxon>Bacillales</taxon>
        <taxon>Bacillaceae</taxon>
        <taxon>Tigheibacillus</taxon>
    </lineage>
</organism>